<proteinExistence type="predicted"/>
<feature type="signal peptide" evidence="1">
    <location>
        <begin position="1"/>
        <end position="20"/>
    </location>
</feature>
<name>A0A2M4DFC8_ANODA</name>
<evidence type="ECO:0000256" key="1">
    <source>
        <dbReference type="SAM" id="SignalP"/>
    </source>
</evidence>
<keyword evidence="1" id="KW-0732">Signal</keyword>
<protein>
    <submittedName>
        <fullName evidence="2">Putative secreted protein</fullName>
    </submittedName>
</protein>
<organism evidence="2">
    <name type="scientific">Anopheles darlingi</name>
    <name type="common">Mosquito</name>
    <dbReference type="NCBI Taxonomy" id="43151"/>
    <lineage>
        <taxon>Eukaryota</taxon>
        <taxon>Metazoa</taxon>
        <taxon>Ecdysozoa</taxon>
        <taxon>Arthropoda</taxon>
        <taxon>Hexapoda</taxon>
        <taxon>Insecta</taxon>
        <taxon>Pterygota</taxon>
        <taxon>Neoptera</taxon>
        <taxon>Endopterygota</taxon>
        <taxon>Diptera</taxon>
        <taxon>Nematocera</taxon>
        <taxon>Culicoidea</taxon>
        <taxon>Culicidae</taxon>
        <taxon>Anophelinae</taxon>
        <taxon>Anopheles</taxon>
    </lineage>
</organism>
<sequence>MRKSFLAILFAAVSISDAFARGSIMRCTVITFHPVETLHTLRSCTVLTPSMYDSSLDSFSSVISLGTASVSIRIESRKMRTVVTSTISENTNVQIGSNTFRLGANLITMAAKSTPMLCIKSPITCMIAARTFRLLLSSSSTASAARRW</sequence>
<feature type="chain" id="PRO_5014999215" evidence="1">
    <location>
        <begin position="21"/>
        <end position="148"/>
    </location>
</feature>
<dbReference type="AlphaFoldDB" id="A0A2M4DFC8"/>
<reference evidence="2" key="1">
    <citation type="submission" date="2018-01" db="EMBL/GenBank/DDBJ databases">
        <title>An insight into the sialome of Amazonian anophelines.</title>
        <authorList>
            <person name="Ribeiro J.M."/>
            <person name="Scarpassa V."/>
            <person name="Calvo E."/>
        </authorList>
    </citation>
    <scope>NUCLEOTIDE SEQUENCE</scope>
</reference>
<evidence type="ECO:0000313" key="2">
    <source>
        <dbReference type="EMBL" id="MBW76294.1"/>
    </source>
</evidence>
<dbReference type="EMBL" id="GGFL01012116">
    <property type="protein sequence ID" value="MBW76294.1"/>
    <property type="molecule type" value="Transcribed_RNA"/>
</dbReference>
<accession>A0A2M4DFC8</accession>